<reference evidence="5" key="1">
    <citation type="submission" date="2025-08" db="UniProtKB">
        <authorList>
            <consortium name="Ensembl"/>
        </authorList>
    </citation>
    <scope>IDENTIFICATION</scope>
</reference>
<feature type="domain" description="RRM" evidence="4">
    <location>
        <begin position="671"/>
        <end position="745"/>
    </location>
</feature>
<dbReference type="PANTHER" id="PTHR17550:SF7">
    <property type="entry name" value="RNA-BINDING PROTEIN 44"/>
    <property type="match status" value="1"/>
</dbReference>
<evidence type="ECO:0000313" key="6">
    <source>
        <dbReference type="Proteomes" id="UP000694546"/>
    </source>
</evidence>
<dbReference type="Ensembl" id="ENSGMOT00000048998.1">
    <property type="protein sequence ID" value="ENSGMOP00000060245.1"/>
    <property type="gene ID" value="ENSGMOG00000025787.1"/>
</dbReference>
<accession>A0A8C5CG91</accession>
<evidence type="ECO:0000256" key="1">
    <source>
        <dbReference type="PROSITE-ProRule" id="PRU00176"/>
    </source>
</evidence>
<organism evidence="5 6">
    <name type="scientific">Gadus morhua</name>
    <name type="common">Atlantic cod</name>
    <dbReference type="NCBI Taxonomy" id="8049"/>
    <lineage>
        <taxon>Eukaryota</taxon>
        <taxon>Metazoa</taxon>
        <taxon>Chordata</taxon>
        <taxon>Craniata</taxon>
        <taxon>Vertebrata</taxon>
        <taxon>Euteleostomi</taxon>
        <taxon>Actinopterygii</taxon>
        <taxon>Neopterygii</taxon>
        <taxon>Teleostei</taxon>
        <taxon>Neoteleostei</taxon>
        <taxon>Acanthomorphata</taxon>
        <taxon>Zeiogadaria</taxon>
        <taxon>Gadariae</taxon>
        <taxon>Gadiformes</taxon>
        <taxon>Gadoidei</taxon>
        <taxon>Gadidae</taxon>
        <taxon>Gadus</taxon>
    </lineage>
</organism>
<evidence type="ECO:0000256" key="2">
    <source>
        <dbReference type="SAM" id="Coils"/>
    </source>
</evidence>
<evidence type="ECO:0000256" key="3">
    <source>
        <dbReference type="SAM" id="MobiDB-lite"/>
    </source>
</evidence>
<dbReference type="GeneTree" id="ENSGT00940000177452"/>
<sequence length="883" mass="95439">MWSSIPTPFHVVVNPYLYDHTTHGFAVAVPCQMIPYNNPVFIDSLAVPGSNTRASRENVLSGTQRLSNLDRPKGPMFIKRVPLKNSCASDPSRARLCAVDHREVECLPNTVRESLDLLDHSEDVWAMQQVPQNSKAEGWQEESGNAALYEDSSAQASSSLNAGLEQHFYWGAPWQAPQSPPSQAQRWGPSACTVTGCSYDSPYSLDGSQPSTTKLNPFAAIYAMVPKQDSPALAMATETARCERSSPGARGPPCPSSTPKVVHPLRGSSPLFPRQAGRRGDPIQGSVASCKADVPEMDQEESSDFHSFLEDDENIVSDERSSRPRAGAGRERSAGAGGEAPHTVERGTSPSPRVVTSDVSVGTETRCVSVEAQTKVPAMADQNHLTMLQMSDLDYLAEEIVKLKSAKKELDELRQKLKSSEEAGDRVPCEGFCRRAQCAELCLLDLHYTMCQQQAWRDCFTSPDDLAMRTAHSEPKDPPAKLVNVCEKLQCDYKEMRTKILAGVTLEQLEPLFVSSARLTSGCPYGPPKLIGDALEDVATSSRPLEGWDLEMHGGKECPLFPKSEDPKEAKRRNAPVAHSTVKRRRAVSLTLKHSGTDNKQTVDRVTEVVVVESQMEGDSTELSTGEVWYDAKEDPEPAVVMVPTGQGDTHSGSDEEIKEGLPKKVEEQGSSLVISGLPKDVTESDVMQWFEKDHVSDVRFFIFSNHLRVAMVTIKGPLAAEFAVGKMNGVCVPGSTLHVGHIRPVTESLSPALQIPVASSKVPEETGGATKPSANKTHSSLTVGKVPGSDKHEVLSDSPTAEGTCVPQHHASMGSFDKLMVALKERHPEAGRLAIVGALQEMKTRHRGSLSGLPLSSIVEVASKQLAAMSSSGATAASGGSR</sequence>
<name>A0A8C5CG91_GADMO</name>
<gene>
    <name evidence="5" type="primary">rbm44</name>
</gene>
<keyword evidence="2" id="KW-0175">Coiled coil</keyword>
<feature type="compositionally biased region" description="Basic and acidic residues" evidence="3">
    <location>
        <begin position="317"/>
        <end position="333"/>
    </location>
</feature>
<protein>
    <recommendedName>
        <fullName evidence="4">RRM domain-containing protein</fullName>
    </recommendedName>
</protein>
<feature type="region of interest" description="Disordered" evidence="3">
    <location>
        <begin position="238"/>
        <end position="360"/>
    </location>
</feature>
<evidence type="ECO:0000259" key="4">
    <source>
        <dbReference type="PROSITE" id="PS50102"/>
    </source>
</evidence>
<dbReference type="Gene3D" id="3.30.70.330">
    <property type="match status" value="1"/>
</dbReference>
<dbReference type="PROSITE" id="PS50102">
    <property type="entry name" value="RRM"/>
    <property type="match status" value="1"/>
</dbReference>
<dbReference type="InterPro" id="IPR012677">
    <property type="entry name" value="Nucleotide-bd_a/b_plait_sf"/>
</dbReference>
<dbReference type="SUPFAM" id="SSF54928">
    <property type="entry name" value="RNA-binding domain, RBD"/>
    <property type="match status" value="1"/>
</dbReference>
<feature type="compositionally biased region" description="Polar residues" evidence="3">
    <location>
        <begin position="773"/>
        <end position="783"/>
    </location>
</feature>
<keyword evidence="1" id="KW-0694">RNA-binding</keyword>
<feature type="region of interest" description="Disordered" evidence="3">
    <location>
        <begin position="560"/>
        <end position="585"/>
    </location>
</feature>
<dbReference type="SMART" id="SM00360">
    <property type="entry name" value="RRM"/>
    <property type="match status" value="1"/>
</dbReference>
<keyword evidence="6" id="KW-1185">Reference proteome</keyword>
<dbReference type="AlphaFoldDB" id="A0A8C5CG91"/>
<evidence type="ECO:0000313" key="5">
    <source>
        <dbReference type="Ensembl" id="ENSGMOP00000060245.1"/>
    </source>
</evidence>
<reference evidence="5" key="2">
    <citation type="submission" date="2025-09" db="UniProtKB">
        <authorList>
            <consortium name="Ensembl"/>
        </authorList>
    </citation>
    <scope>IDENTIFICATION</scope>
</reference>
<dbReference type="Proteomes" id="UP000694546">
    <property type="component" value="Chromosome 20"/>
</dbReference>
<proteinExistence type="predicted"/>
<dbReference type="GO" id="GO:0003723">
    <property type="term" value="F:RNA binding"/>
    <property type="evidence" value="ECO:0007669"/>
    <property type="project" value="UniProtKB-UniRule"/>
</dbReference>
<feature type="region of interest" description="Disordered" evidence="3">
    <location>
        <begin position="762"/>
        <end position="805"/>
    </location>
</feature>
<dbReference type="PANTHER" id="PTHR17550">
    <property type="entry name" value="E3 UBIQUITIN-PROTEIN LIGASE TTC3"/>
    <property type="match status" value="1"/>
</dbReference>
<dbReference type="InterPro" id="IPR000504">
    <property type="entry name" value="RRM_dom"/>
</dbReference>
<dbReference type="CDD" id="cd00590">
    <property type="entry name" value="RRM_SF"/>
    <property type="match status" value="1"/>
</dbReference>
<dbReference type="InterPro" id="IPR035979">
    <property type="entry name" value="RBD_domain_sf"/>
</dbReference>
<feature type="coiled-coil region" evidence="2">
    <location>
        <begin position="393"/>
        <end position="423"/>
    </location>
</feature>